<feature type="compositionally biased region" description="Basic and acidic residues" evidence="1">
    <location>
        <begin position="160"/>
        <end position="171"/>
    </location>
</feature>
<evidence type="ECO:0000313" key="3">
    <source>
        <dbReference type="Proteomes" id="UP000756132"/>
    </source>
</evidence>
<dbReference type="GeneID" id="71982269"/>
<dbReference type="KEGG" id="ffu:CLAFUR5_02391"/>
<evidence type="ECO:0000313" key="2">
    <source>
        <dbReference type="EMBL" id="UJO13195.1"/>
    </source>
</evidence>
<dbReference type="Proteomes" id="UP000756132">
    <property type="component" value="Chromosome 2"/>
</dbReference>
<reference evidence="2" key="1">
    <citation type="submission" date="2021-12" db="EMBL/GenBank/DDBJ databases">
        <authorList>
            <person name="Zaccaron A."/>
            <person name="Stergiopoulos I."/>
        </authorList>
    </citation>
    <scope>NUCLEOTIDE SEQUENCE</scope>
    <source>
        <strain evidence="2">Race5_Kim</strain>
    </source>
</reference>
<accession>A0A9Q8L9D9</accession>
<feature type="compositionally biased region" description="Low complexity" evidence="1">
    <location>
        <begin position="99"/>
        <end position="118"/>
    </location>
</feature>
<evidence type="ECO:0000256" key="1">
    <source>
        <dbReference type="SAM" id="MobiDB-lite"/>
    </source>
</evidence>
<feature type="region of interest" description="Disordered" evidence="1">
    <location>
        <begin position="83"/>
        <end position="216"/>
    </location>
</feature>
<dbReference type="RefSeq" id="XP_047757561.1">
    <property type="nucleotide sequence ID" value="XM_047901539.1"/>
</dbReference>
<gene>
    <name evidence="2" type="ORF">CLAFUR5_02391</name>
</gene>
<protein>
    <submittedName>
        <fullName evidence="2">Uncharacterized protein</fullName>
    </submittedName>
</protein>
<feature type="compositionally biased region" description="Polar residues" evidence="1">
    <location>
        <begin position="85"/>
        <end position="98"/>
    </location>
</feature>
<organism evidence="2 3">
    <name type="scientific">Passalora fulva</name>
    <name type="common">Tomato leaf mold</name>
    <name type="synonym">Cladosporium fulvum</name>
    <dbReference type="NCBI Taxonomy" id="5499"/>
    <lineage>
        <taxon>Eukaryota</taxon>
        <taxon>Fungi</taxon>
        <taxon>Dikarya</taxon>
        <taxon>Ascomycota</taxon>
        <taxon>Pezizomycotina</taxon>
        <taxon>Dothideomycetes</taxon>
        <taxon>Dothideomycetidae</taxon>
        <taxon>Mycosphaerellales</taxon>
        <taxon>Mycosphaerellaceae</taxon>
        <taxon>Fulvia</taxon>
    </lineage>
</organism>
<keyword evidence="3" id="KW-1185">Reference proteome</keyword>
<dbReference type="AlphaFoldDB" id="A0A9Q8L9D9"/>
<proteinExistence type="predicted"/>
<name>A0A9Q8L9D9_PASFU</name>
<reference evidence="2" key="2">
    <citation type="journal article" date="2022" name="Microb. Genom.">
        <title>A chromosome-scale genome assembly of the tomato pathogen Cladosporium fulvum reveals a compartmentalized genome architecture and the presence of a dispensable chromosome.</title>
        <authorList>
            <person name="Zaccaron A.Z."/>
            <person name="Chen L.H."/>
            <person name="Samaras A."/>
            <person name="Stergiopoulos I."/>
        </authorList>
    </citation>
    <scope>NUCLEOTIDE SEQUENCE</scope>
    <source>
        <strain evidence="2">Race5_Kim</strain>
    </source>
</reference>
<dbReference type="EMBL" id="CP090164">
    <property type="protein sequence ID" value="UJO13195.1"/>
    <property type="molecule type" value="Genomic_DNA"/>
</dbReference>
<sequence length="265" mass="27629">MSTNGVPAGTPTYTTAFVRNNSATRDFQHEGETAAALGLLQLYADPVIDPPAQQPRLSTTSRVATATCSLMVRLQIPGARLAAQVGSQEQGDSSNGADASTTAAPTSTSSLLAPPSTARRMANGISNFAKRATGRKRGSPSSTSPEPPRGTKRRASLDGGEPRTLRVDRFGADVASADPNLSPSAVPQADQAGQGPSDMGAGTASLRRGGNEGDEEMNDVELENENVVEGCEFDMRMTLCLLRGVMGVCCAAKIPNPVVWLSLQR</sequence>